<dbReference type="GO" id="GO:0007169">
    <property type="term" value="P:cell surface receptor protein tyrosine kinase signaling pathway"/>
    <property type="evidence" value="ECO:0007669"/>
    <property type="project" value="TreeGrafter"/>
</dbReference>
<reference evidence="23" key="1">
    <citation type="submission" date="2021-02" db="EMBL/GenBank/DDBJ databases">
        <authorList>
            <person name="Nowell W R."/>
        </authorList>
    </citation>
    <scope>NUCLEOTIDE SEQUENCE</scope>
    <source>
        <strain evidence="23">Ploen Becks lab</strain>
    </source>
</reference>
<evidence type="ECO:0000313" key="24">
    <source>
        <dbReference type="Proteomes" id="UP000663879"/>
    </source>
</evidence>
<keyword evidence="16" id="KW-0325">Glycoprotein</keyword>
<evidence type="ECO:0000256" key="7">
    <source>
        <dbReference type="ARBA" id="ARBA00022737"/>
    </source>
</evidence>
<keyword evidence="10" id="KW-0067">ATP-binding</keyword>
<evidence type="ECO:0000256" key="13">
    <source>
        <dbReference type="ARBA" id="ARBA00023137"/>
    </source>
</evidence>
<dbReference type="FunFam" id="3.30.200.20:FF:000593">
    <property type="entry name" value="Predicted protein"/>
    <property type="match status" value="1"/>
</dbReference>
<dbReference type="InterPro" id="IPR013783">
    <property type="entry name" value="Ig-like_fold"/>
</dbReference>
<dbReference type="InterPro" id="IPR020635">
    <property type="entry name" value="Tyr_kinase_cat_dom"/>
</dbReference>
<dbReference type="Gene3D" id="1.10.510.10">
    <property type="entry name" value="Transferase(Phosphotransferase) domain 1"/>
    <property type="match status" value="1"/>
</dbReference>
<dbReference type="Proteomes" id="UP000663879">
    <property type="component" value="Unassembled WGS sequence"/>
</dbReference>
<dbReference type="GO" id="GO:0043235">
    <property type="term" value="C:receptor complex"/>
    <property type="evidence" value="ECO:0007669"/>
    <property type="project" value="TreeGrafter"/>
</dbReference>
<gene>
    <name evidence="23" type="ORF">OXX778_LOCUS2810</name>
</gene>
<evidence type="ECO:0000256" key="14">
    <source>
        <dbReference type="ARBA" id="ARBA00023157"/>
    </source>
</evidence>
<keyword evidence="13" id="KW-0829">Tyrosine-protein kinase</keyword>
<keyword evidence="14" id="KW-1015">Disulfide bond</keyword>
<dbReference type="EC" id="2.7.10.1" evidence="2"/>
<dbReference type="SUPFAM" id="SSF48726">
    <property type="entry name" value="Immunoglobulin"/>
    <property type="match status" value="1"/>
</dbReference>
<keyword evidence="12 19" id="KW-0472">Membrane</keyword>
<evidence type="ECO:0000256" key="19">
    <source>
        <dbReference type="SAM" id="Phobius"/>
    </source>
</evidence>
<evidence type="ECO:0000313" key="23">
    <source>
        <dbReference type="EMBL" id="CAF0730467.1"/>
    </source>
</evidence>
<evidence type="ECO:0000256" key="9">
    <source>
        <dbReference type="ARBA" id="ARBA00022777"/>
    </source>
</evidence>
<dbReference type="PANTHER" id="PTHR24416:SF550">
    <property type="entry name" value="FIBROBLAST GROWTH FACTOR RECEPTOR HOMOLOG 1-RELATED"/>
    <property type="match status" value="1"/>
</dbReference>
<keyword evidence="7" id="KW-0677">Repeat</keyword>
<evidence type="ECO:0000256" key="6">
    <source>
        <dbReference type="ARBA" id="ARBA00022729"/>
    </source>
</evidence>
<dbReference type="GO" id="GO:0005886">
    <property type="term" value="C:plasma membrane"/>
    <property type="evidence" value="ECO:0007669"/>
    <property type="project" value="TreeGrafter"/>
</dbReference>
<keyword evidence="8" id="KW-0547">Nucleotide-binding</keyword>
<evidence type="ECO:0000256" key="10">
    <source>
        <dbReference type="ARBA" id="ARBA00022840"/>
    </source>
</evidence>
<comment type="function">
    <text evidence="18">Receptor for basic fibroblast growth factor.</text>
</comment>
<sequence length="824" mass="94052">MYILNVFMTLLLFQINNQNVQTRSVHELDSERINDKSSYLSIQNFLLNQKPLDCRQFETDLIECLAYNIFLKNSKKFKDLDPENLIVKPIITKHFTNQTISKGDNATFTCETQIDSLPIFLFYKLDETVISSYDSYREDISTFLDKYALPLQKKDSFSDYISTNDRIVLERRQHLDDSNKDSLSDLETVNLKIMNTMRSDQGYYLCIVANSLKSFRVTYGFLNITTETNDFKHGILQVEKNLESFFDQNKYSVTVAFFAILFLILVIIMTLCLCHLSRNKSDKKSIIENSVDSMKKNFVYVSMPDNTSQTTNSTLNTRLTDTTSIDSENNLFNFSTEEDAQWEFSRDKLKMGRLIDEGAFGRVFKAEAFGIIPGRYKSTVAVKTLKENTSKIELANFLKELEIMKSVGKHENIISLLGCCTKNGPTYAIVEYAKLGNLKNYLRLQRPKDYLTSNNSEESEIENSAGELANNVFKLYSSVNKNKLITSSFKLSQDDKLDLMIDLVRFSTQISSGMKYLHSKKVCHRDLAARNILLDENKIAKIADFGFARDLQQNYYYTRKSESPIPVKWMAPETLLDRKVYQNSDIWSFGVLMWEIFSLGGTPYPTVPIEKLFDYLKDGNRMSKPEFCDDEIYELMLDCWNLNSDLRPSFTIINEKLNIILSKYENKKQKNNLAELEKLFDKNNFMTLGQKKLLTTNLTINPLSGPIEPLLTNSSSIFSNRNSSLSSGSKLGTLNFNSKRVIRNSESEDSQYFSGADTSLVYTDSSNYSTESSSVYSNYTVPISVAAFSEASKMAACLAQSPPSPPPPKSFSKLLNLASAAYQL</sequence>
<keyword evidence="9" id="KW-0418">Kinase</keyword>
<comment type="caution">
    <text evidence="23">The sequence shown here is derived from an EMBL/GenBank/DDBJ whole genome shotgun (WGS) entry which is preliminary data.</text>
</comment>
<evidence type="ECO:0000256" key="2">
    <source>
        <dbReference type="ARBA" id="ARBA00011902"/>
    </source>
</evidence>
<keyword evidence="4" id="KW-0808">Transferase</keyword>
<keyword evidence="17" id="KW-0393">Immunoglobulin domain</keyword>
<comment type="subcellular location">
    <subcellularLocation>
        <location evidence="1">Membrane</location>
        <topology evidence="1">Single-pass membrane protein</topology>
    </subcellularLocation>
</comment>
<protein>
    <recommendedName>
        <fullName evidence="2">receptor protein-tyrosine kinase</fullName>
        <ecNumber evidence="2">2.7.10.1</ecNumber>
    </recommendedName>
</protein>
<dbReference type="InterPro" id="IPR001245">
    <property type="entry name" value="Ser-Thr/Tyr_kinase_cat_dom"/>
</dbReference>
<dbReference type="PROSITE" id="PS50835">
    <property type="entry name" value="IG_LIKE"/>
    <property type="match status" value="1"/>
</dbReference>
<dbReference type="Gene3D" id="3.30.200.20">
    <property type="entry name" value="Phosphorylase Kinase, domain 1"/>
    <property type="match status" value="1"/>
</dbReference>
<evidence type="ECO:0000256" key="15">
    <source>
        <dbReference type="ARBA" id="ARBA00023170"/>
    </source>
</evidence>
<name>A0A813MWB1_9BILA</name>
<feature type="signal peptide" evidence="20">
    <location>
        <begin position="1"/>
        <end position="22"/>
    </location>
</feature>
<dbReference type="PROSITE" id="PS00109">
    <property type="entry name" value="PROTEIN_KINASE_TYR"/>
    <property type="match status" value="1"/>
</dbReference>
<dbReference type="GO" id="GO:0004714">
    <property type="term" value="F:transmembrane receptor protein tyrosine kinase activity"/>
    <property type="evidence" value="ECO:0007669"/>
    <property type="project" value="UniProtKB-EC"/>
</dbReference>
<feature type="transmembrane region" description="Helical" evidence="19">
    <location>
        <begin position="251"/>
        <end position="276"/>
    </location>
</feature>
<keyword evidence="3" id="KW-0597">Phosphoprotein</keyword>
<dbReference type="FunFam" id="1.10.510.10:FF:000554">
    <property type="entry name" value="Predicted protein"/>
    <property type="match status" value="1"/>
</dbReference>
<evidence type="ECO:0000259" key="21">
    <source>
        <dbReference type="PROSITE" id="PS50011"/>
    </source>
</evidence>
<dbReference type="SUPFAM" id="SSF56112">
    <property type="entry name" value="Protein kinase-like (PK-like)"/>
    <property type="match status" value="1"/>
</dbReference>
<feature type="chain" id="PRO_5032401681" description="receptor protein-tyrosine kinase" evidence="20">
    <location>
        <begin position="23"/>
        <end position="824"/>
    </location>
</feature>
<proteinExistence type="predicted"/>
<feature type="domain" description="Ig-like" evidence="22">
    <location>
        <begin position="89"/>
        <end position="218"/>
    </location>
</feature>
<evidence type="ECO:0000256" key="16">
    <source>
        <dbReference type="ARBA" id="ARBA00023180"/>
    </source>
</evidence>
<keyword evidence="15" id="KW-0675">Receptor</keyword>
<evidence type="ECO:0000256" key="11">
    <source>
        <dbReference type="ARBA" id="ARBA00022989"/>
    </source>
</evidence>
<keyword evidence="24" id="KW-1185">Reference proteome</keyword>
<evidence type="ECO:0000256" key="4">
    <source>
        <dbReference type="ARBA" id="ARBA00022679"/>
    </source>
</evidence>
<dbReference type="SMART" id="SM00219">
    <property type="entry name" value="TyrKc"/>
    <property type="match status" value="1"/>
</dbReference>
<evidence type="ECO:0000256" key="17">
    <source>
        <dbReference type="ARBA" id="ARBA00023319"/>
    </source>
</evidence>
<dbReference type="PROSITE" id="PS50011">
    <property type="entry name" value="PROTEIN_KINASE_DOM"/>
    <property type="match status" value="1"/>
</dbReference>
<keyword evidence="5 19" id="KW-0812">Transmembrane</keyword>
<dbReference type="InterPro" id="IPR036179">
    <property type="entry name" value="Ig-like_dom_sf"/>
</dbReference>
<dbReference type="InterPro" id="IPR008266">
    <property type="entry name" value="Tyr_kinase_AS"/>
</dbReference>
<dbReference type="Gene3D" id="2.60.40.10">
    <property type="entry name" value="Immunoglobulins"/>
    <property type="match status" value="1"/>
</dbReference>
<dbReference type="InterPro" id="IPR050122">
    <property type="entry name" value="RTK"/>
</dbReference>
<evidence type="ECO:0000256" key="20">
    <source>
        <dbReference type="SAM" id="SignalP"/>
    </source>
</evidence>
<dbReference type="InterPro" id="IPR000719">
    <property type="entry name" value="Prot_kinase_dom"/>
</dbReference>
<evidence type="ECO:0000256" key="18">
    <source>
        <dbReference type="ARBA" id="ARBA00056965"/>
    </source>
</evidence>
<dbReference type="GO" id="GO:0005524">
    <property type="term" value="F:ATP binding"/>
    <property type="evidence" value="ECO:0007669"/>
    <property type="project" value="UniProtKB-KW"/>
</dbReference>
<dbReference type="Pfam" id="PF07714">
    <property type="entry name" value="PK_Tyr_Ser-Thr"/>
    <property type="match status" value="1"/>
</dbReference>
<accession>A0A813MWB1</accession>
<dbReference type="OrthoDB" id="5984265at2759"/>
<evidence type="ECO:0000256" key="8">
    <source>
        <dbReference type="ARBA" id="ARBA00022741"/>
    </source>
</evidence>
<dbReference type="InterPro" id="IPR011009">
    <property type="entry name" value="Kinase-like_dom_sf"/>
</dbReference>
<feature type="domain" description="Protein kinase" evidence="21">
    <location>
        <begin position="349"/>
        <end position="661"/>
    </location>
</feature>
<evidence type="ECO:0000256" key="1">
    <source>
        <dbReference type="ARBA" id="ARBA00004167"/>
    </source>
</evidence>
<dbReference type="PANTHER" id="PTHR24416">
    <property type="entry name" value="TYROSINE-PROTEIN KINASE RECEPTOR"/>
    <property type="match status" value="1"/>
</dbReference>
<organism evidence="23 24">
    <name type="scientific">Brachionus calyciflorus</name>
    <dbReference type="NCBI Taxonomy" id="104777"/>
    <lineage>
        <taxon>Eukaryota</taxon>
        <taxon>Metazoa</taxon>
        <taxon>Spiralia</taxon>
        <taxon>Gnathifera</taxon>
        <taxon>Rotifera</taxon>
        <taxon>Eurotatoria</taxon>
        <taxon>Monogononta</taxon>
        <taxon>Pseudotrocha</taxon>
        <taxon>Ploima</taxon>
        <taxon>Brachionidae</taxon>
        <taxon>Brachionus</taxon>
    </lineage>
</organism>
<dbReference type="AlphaFoldDB" id="A0A813MWB1"/>
<keyword evidence="11 19" id="KW-1133">Transmembrane helix</keyword>
<keyword evidence="6 20" id="KW-0732">Signal</keyword>
<evidence type="ECO:0000256" key="3">
    <source>
        <dbReference type="ARBA" id="ARBA00022553"/>
    </source>
</evidence>
<dbReference type="EMBL" id="CAJNOC010000229">
    <property type="protein sequence ID" value="CAF0730467.1"/>
    <property type="molecule type" value="Genomic_DNA"/>
</dbReference>
<evidence type="ECO:0000256" key="12">
    <source>
        <dbReference type="ARBA" id="ARBA00023136"/>
    </source>
</evidence>
<evidence type="ECO:0000259" key="22">
    <source>
        <dbReference type="PROSITE" id="PS50835"/>
    </source>
</evidence>
<dbReference type="InterPro" id="IPR007110">
    <property type="entry name" value="Ig-like_dom"/>
</dbReference>
<evidence type="ECO:0000256" key="5">
    <source>
        <dbReference type="ARBA" id="ARBA00022692"/>
    </source>
</evidence>